<gene>
    <name evidence="1" type="ORF">FHE65_21695</name>
</gene>
<comment type="caution">
    <text evidence="1">The sequence shown here is derived from an EMBL/GenBank/DDBJ whole genome shotgun (WGS) entry which is preliminary data.</text>
</comment>
<reference evidence="1 2" key="1">
    <citation type="submission" date="2019-05" db="EMBL/GenBank/DDBJ databases">
        <title>Mumia sp. nov., isolated from the intestinal contents of plateau pika (Ochotona curzoniae) in the Qinghai-Tibet plateau of China.</title>
        <authorList>
            <person name="Tian Z."/>
        </authorList>
    </citation>
    <scope>NUCLEOTIDE SEQUENCE [LARGE SCALE GENOMIC DNA]</scope>
    <source>
        <strain evidence="2">527</strain>
    </source>
</reference>
<evidence type="ECO:0000313" key="2">
    <source>
        <dbReference type="Proteomes" id="UP000306740"/>
    </source>
</evidence>
<name>A0A5C4MJR2_9ACTN</name>
<dbReference type="EMBL" id="VDFR01000100">
    <property type="protein sequence ID" value="TNC41845.1"/>
    <property type="molecule type" value="Genomic_DNA"/>
</dbReference>
<dbReference type="RefSeq" id="WP_139106576.1">
    <property type="nucleotide sequence ID" value="NZ_VDFR01000100.1"/>
</dbReference>
<dbReference type="Proteomes" id="UP000306740">
    <property type="component" value="Unassembled WGS sequence"/>
</dbReference>
<accession>A0A5C4MJR2</accession>
<sequence>MARHSNERLRRAVHALVHSGLAQETWDTFPCPTLAAEQRRQLRPPLLRDRRVALELRHHRDKSERSARLLSVAAVAQRRKHLLQRAVL</sequence>
<organism evidence="1 2">
    <name type="scientific">Mumia zhuanghuii</name>
    <dbReference type="NCBI Taxonomy" id="2585211"/>
    <lineage>
        <taxon>Bacteria</taxon>
        <taxon>Bacillati</taxon>
        <taxon>Actinomycetota</taxon>
        <taxon>Actinomycetes</taxon>
        <taxon>Propionibacteriales</taxon>
        <taxon>Nocardioidaceae</taxon>
        <taxon>Mumia</taxon>
    </lineage>
</organism>
<protein>
    <submittedName>
        <fullName evidence="1">Uncharacterized protein</fullName>
    </submittedName>
</protein>
<dbReference type="AlphaFoldDB" id="A0A5C4MJR2"/>
<evidence type="ECO:0000313" key="1">
    <source>
        <dbReference type="EMBL" id="TNC41845.1"/>
    </source>
</evidence>
<proteinExistence type="predicted"/>